<reference evidence="2 3" key="1">
    <citation type="submission" date="2013-07" db="EMBL/GenBank/DDBJ databases">
        <authorList>
            <person name="Stoco P.H."/>
            <person name="Wagner G."/>
            <person name="Gerber A."/>
            <person name="Zaha A."/>
            <person name="Thompson C."/>
            <person name="Bartholomeu D.C."/>
            <person name="Luckemeyer D.D."/>
            <person name="Bahia D."/>
            <person name="Loreto E."/>
            <person name="Prestes E.B."/>
            <person name="Lima F.M."/>
            <person name="Rodrigues-Luiz G."/>
            <person name="Vallejo G.A."/>
            <person name="Filho J.F."/>
            <person name="Monteiro K.M."/>
            <person name="Tyler K.M."/>
            <person name="de Almeida L.G."/>
            <person name="Ortiz M.F."/>
            <person name="Siervo M.A."/>
            <person name="de Moraes M.H."/>
            <person name="Cunha O.L."/>
            <person name="Mendonca-Neto R."/>
            <person name="Silva R."/>
            <person name="Teixeira S.M."/>
            <person name="Murta S.M."/>
            <person name="Sincero T.C."/>
            <person name="Mendes T.A."/>
            <person name="Urmenyi T.P."/>
            <person name="Silva V.G."/>
            <person name="da Rocha W.D."/>
            <person name="Andersson B."/>
            <person name="Romanha A.J."/>
            <person name="Steindel M."/>
            <person name="de Vasconcelos A.T."/>
            <person name="Grisard E.C."/>
        </authorList>
    </citation>
    <scope>NUCLEOTIDE SEQUENCE [LARGE SCALE GENOMIC DNA]</scope>
    <source>
        <strain evidence="2 3">SC58</strain>
    </source>
</reference>
<accession>A0A061IVX2</accession>
<name>A0A061IVX2_TRYRA</name>
<evidence type="ECO:0000313" key="2">
    <source>
        <dbReference type="EMBL" id="ESL05152.1"/>
    </source>
</evidence>
<dbReference type="Proteomes" id="UP000031737">
    <property type="component" value="Unassembled WGS sequence"/>
</dbReference>
<gene>
    <name evidence="2" type="ORF">TRSC58_07223</name>
</gene>
<feature type="region of interest" description="Disordered" evidence="1">
    <location>
        <begin position="1"/>
        <end position="83"/>
    </location>
</feature>
<keyword evidence="3" id="KW-1185">Reference proteome</keyword>
<evidence type="ECO:0000256" key="1">
    <source>
        <dbReference type="SAM" id="MobiDB-lite"/>
    </source>
</evidence>
<feature type="compositionally biased region" description="Polar residues" evidence="1">
    <location>
        <begin position="18"/>
        <end position="30"/>
    </location>
</feature>
<proteinExistence type="predicted"/>
<organism evidence="2 3">
    <name type="scientific">Trypanosoma rangeli SC58</name>
    <dbReference type="NCBI Taxonomy" id="429131"/>
    <lineage>
        <taxon>Eukaryota</taxon>
        <taxon>Discoba</taxon>
        <taxon>Euglenozoa</taxon>
        <taxon>Kinetoplastea</taxon>
        <taxon>Metakinetoplastina</taxon>
        <taxon>Trypanosomatida</taxon>
        <taxon>Trypanosomatidae</taxon>
        <taxon>Trypanosoma</taxon>
        <taxon>Herpetosoma</taxon>
    </lineage>
</organism>
<dbReference type="EMBL" id="AUPL01007233">
    <property type="protein sequence ID" value="ESL05152.1"/>
    <property type="molecule type" value="Genomic_DNA"/>
</dbReference>
<comment type="caution">
    <text evidence="2">The sequence shown here is derived from an EMBL/GenBank/DDBJ whole genome shotgun (WGS) entry which is preliminary data.</text>
</comment>
<dbReference type="VEuPathDB" id="TriTrypDB:TRSC58_07223"/>
<feature type="compositionally biased region" description="Polar residues" evidence="1">
    <location>
        <begin position="69"/>
        <end position="83"/>
    </location>
</feature>
<evidence type="ECO:0000313" key="3">
    <source>
        <dbReference type="Proteomes" id="UP000031737"/>
    </source>
</evidence>
<feature type="compositionally biased region" description="Basic and acidic residues" evidence="1">
    <location>
        <begin position="48"/>
        <end position="57"/>
    </location>
</feature>
<dbReference type="AlphaFoldDB" id="A0A061IVX2"/>
<sequence length="83" mass="9273">MLSFPSLPAVHSRRISSHPPTTAQTPQSYTKPEIKPTQPAARYACRGGECKTQEKSEKKKKATFMCADASQSPRQHETPTQMR</sequence>
<protein>
    <submittedName>
        <fullName evidence="2">Uncharacterized protein</fullName>
    </submittedName>
</protein>